<name>A0AAW1SS62_9CHLO</name>
<evidence type="ECO:0000313" key="2">
    <source>
        <dbReference type="EMBL" id="KAK9853126.1"/>
    </source>
</evidence>
<gene>
    <name evidence="2" type="ORF">WJX84_008624</name>
</gene>
<dbReference type="AlphaFoldDB" id="A0AAW1SS62"/>
<feature type="region of interest" description="Disordered" evidence="1">
    <location>
        <begin position="91"/>
        <end position="159"/>
    </location>
</feature>
<dbReference type="Proteomes" id="UP001485043">
    <property type="component" value="Unassembled WGS sequence"/>
</dbReference>
<accession>A0AAW1SS62</accession>
<feature type="compositionally biased region" description="Polar residues" evidence="1">
    <location>
        <begin position="303"/>
        <end position="313"/>
    </location>
</feature>
<feature type="compositionally biased region" description="Polar residues" evidence="1">
    <location>
        <begin position="106"/>
        <end position="119"/>
    </location>
</feature>
<protein>
    <submittedName>
        <fullName evidence="2">Uncharacterized protein</fullName>
    </submittedName>
</protein>
<organism evidence="2 3">
    <name type="scientific">Apatococcus fuscideae</name>
    <dbReference type="NCBI Taxonomy" id="2026836"/>
    <lineage>
        <taxon>Eukaryota</taxon>
        <taxon>Viridiplantae</taxon>
        <taxon>Chlorophyta</taxon>
        <taxon>core chlorophytes</taxon>
        <taxon>Trebouxiophyceae</taxon>
        <taxon>Chlorellales</taxon>
        <taxon>Chlorellaceae</taxon>
        <taxon>Apatococcus</taxon>
    </lineage>
</organism>
<dbReference type="EMBL" id="JALJOV010001154">
    <property type="protein sequence ID" value="KAK9853126.1"/>
    <property type="molecule type" value="Genomic_DNA"/>
</dbReference>
<reference evidence="2 3" key="1">
    <citation type="journal article" date="2024" name="Nat. Commun.">
        <title>Phylogenomics reveals the evolutionary origins of lichenization in chlorophyte algae.</title>
        <authorList>
            <person name="Puginier C."/>
            <person name="Libourel C."/>
            <person name="Otte J."/>
            <person name="Skaloud P."/>
            <person name="Haon M."/>
            <person name="Grisel S."/>
            <person name="Petersen M."/>
            <person name="Berrin J.G."/>
            <person name="Delaux P.M."/>
            <person name="Dal Grande F."/>
            <person name="Keller J."/>
        </authorList>
    </citation>
    <scope>NUCLEOTIDE SEQUENCE [LARGE SCALE GENOMIC DNA]</scope>
    <source>
        <strain evidence="2 3">SAG 2523</strain>
    </source>
</reference>
<proteinExistence type="predicted"/>
<feature type="region of interest" description="Disordered" evidence="1">
    <location>
        <begin position="303"/>
        <end position="339"/>
    </location>
</feature>
<evidence type="ECO:0000313" key="3">
    <source>
        <dbReference type="Proteomes" id="UP001485043"/>
    </source>
</evidence>
<evidence type="ECO:0000256" key="1">
    <source>
        <dbReference type="SAM" id="MobiDB-lite"/>
    </source>
</evidence>
<feature type="compositionally biased region" description="Basic and acidic residues" evidence="1">
    <location>
        <begin position="330"/>
        <end position="339"/>
    </location>
</feature>
<keyword evidence="3" id="KW-1185">Reference proteome</keyword>
<sequence length="339" mass="37532">MAGELERLARDSAEKYFGMHPELGHILNLNKTIARMYKWKYEQAHPQGEGVSRKRGRDTTISLLKGQQLEDPSGPWQSVHDIASMLSQQRGLVQQTEQPVPARGQVQASAMPSPWLSSNRSKHSSGHTEPQPRGSGAGLPVPQPEQMAPTSRADLESMSSARLQQEMAFWIDTHDKKKMALKIAREAQPNVSGALGLLQSSSADAKNRLLDLQAISSYLDKLCIWSGKQAQPPICRSPILAVDMNQLTSAARTLINSGVIDGVKRKLEEMGYPVGTTVEAAIRKASKEHQEACAKEKAYMQNSMKKSLKQQETLETEMEHSRKQALAASKEMKTRLERA</sequence>
<comment type="caution">
    <text evidence="2">The sequence shown here is derived from an EMBL/GenBank/DDBJ whole genome shotgun (WGS) entry which is preliminary data.</text>
</comment>